<protein>
    <submittedName>
        <fullName evidence="1">Uncharacterized protein</fullName>
    </submittedName>
</protein>
<comment type="caution">
    <text evidence="1">The sequence shown here is derived from an EMBL/GenBank/DDBJ whole genome shotgun (WGS) entry which is preliminary data.</text>
</comment>
<keyword evidence="2" id="KW-1185">Reference proteome</keyword>
<evidence type="ECO:0000313" key="1">
    <source>
        <dbReference type="EMBL" id="MDP9800675.1"/>
    </source>
</evidence>
<dbReference type="Proteomes" id="UP001235966">
    <property type="component" value="Unassembled WGS sequence"/>
</dbReference>
<name>A0ABT9NAD0_9ACTO</name>
<sequence>MSEVKNPQPVVDISKAPLPTKGTLRARHCLPLQLAKFVGFNLSMTKMVIRGHLGK</sequence>
<dbReference type="EMBL" id="JAUSQW010000001">
    <property type="protein sequence ID" value="MDP9800675.1"/>
    <property type="molecule type" value="Genomic_DNA"/>
</dbReference>
<accession>A0ABT9NAD0</accession>
<dbReference type="RefSeq" id="WP_278058055.1">
    <property type="nucleotide sequence ID" value="NZ_CP121247.1"/>
</dbReference>
<organism evidence="1 2">
    <name type="scientific">Arcanobacterium wilhelmae</name>
    <dbReference type="NCBI Taxonomy" id="1803177"/>
    <lineage>
        <taxon>Bacteria</taxon>
        <taxon>Bacillati</taxon>
        <taxon>Actinomycetota</taxon>
        <taxon>Actinomycetes</taxon>
        <taxon>Actinomycetales</taxon>
        <taxon>Actinomycetaceae</taxon>
        <taxon>Arcanobacterium</taxon>
    </lineage>
</organism>
<gene>
    <name evidence="1" type="ORF">J2S49_000751</name>
</gene>
<reference evidence="1 2" key="1">
    <citation type="submission" date="2023-07" db="EMBL/GenBank/DDBJ databases">
        <title>Sequencing the genomes of 1000 actinobacteria strains.</title>
        <authorList>
            <person name="Klenk H.-P."/>
        </authorList>
    </citation>
    <scope>NUCLEOTIDE SEQUENCE [LARGE SCALE GENOMIC DNA]</scope>
    <source>
        <strain evidence="1 2">DSM 102162</strain>
    </source>
</reference>
<proteinExistence type="predicted"/>
<evidence type="ECO:0000313" key="2">
    <source>
        <dbReference type="Proteomes" id="UP001235966"/>
    </source>
</evidence>